<comment type="similarity">
    <text evidence="1 6">Belongs to the ATG17 family.</text>
</comment>
<evidence type="ECO:0000313" key="9">
    <source>
        <dbReference type="EMBL" id="CAH0017613.1"/>
    </source>
</evidence>
<evidence type="ECO:0000256" key="2">
    <source>
        <dbReference type="ARBA" id="ARBA00013806"/>
    </source>
</evidence>
<feature type="domain" description="Autophagy protein ATG17-like" evidence="8">
    <location>
        <begin position="54"/>
        <end position="485"/>
    </location>
</feature>
<comment type="function">
    <text evidence="6">Autophagy-specific protein that functions in response to autophagy-inducing signals as a scaffold to recruit other ATG proteins to organize preautophagosomal structure (PAS) formation. Modulates the timing and magnitude of the autophagy response, such as the size of the sequestering vesicles. Plays particularly a role in pexophagy and nucleophagy.</text>
</comment>
<feature type="region of interest" description="Disordered" evidence="7">
    <location>
        <begin position="1"/>
        <end position="34"/>
    </location>
</feature>
<keyword evidence="3 6" id="KW-0963">Cytoplasm</keyword>
<dbReference type="InterPro" id="IPR007240">
    <property type="entry name" value="Atg17"/>
</dbReference>
<dbReference type="GO" id="GO:0034045">
    <property type="term" value="C:phagophore assembly site membrane"/>
    <property type="evidence" value="ECO:0007669"/>
    <property type="project" value="UniProtKB-SubCell"/>
</dbReference>
<dbReference type="OrthoDB" id="1937984at2759"/>
<keyword evidence="10" id="KW-1185">Reference proteome</keyword>
<organism evidence="9 10">
    <name type="scientific">Clonostachys rhizophaga</name>
    <dbReference type="NCBI Taxonomy" id="160324"/>
    <lineage>
        <taxon>Eukaryota</taxon>
        <taxon>Fungi</taxon>
        <taxon>Dikarya</taxon>
        <taxon>Ascomycota</taxon>
        <taxon>Pezizomycotina</taxon>
        <taxon>Sordariomycetes</taxon>
        <taxon>Hypocreomycetidae</taxon>
        <taxon>Hypocreales</taxon>
        <taxon>Bionectriaceae</taxon>
        <taxon>Clonostachys</taxon>
    </lineage>
</organism>
<dbReference type="AlphaFoldDB" id="A0A9N9V6H4"/>
<protein>
    <recommendedName>
        <fullName evidence="2 6">Autophagy-related protein 17</fullName>
    </recommendedName>
</protein>
<gene>
    <name evidence="9" type="ORF">CRHIZ90672A_00017731</name>
</gene>
<evidence type="ECO:0000256" key="5">
    <source>
        <dbReference type="ARBA" id="ARBA00023136"/>
    </source>
</evidence>
<dbReference type="InterPro" id="IPR045326">
    <property type="entry name" value="ATG17-like_dom"/>
</dbReference>
<evidence type="ECO:0000313" key="10">
    <source>
        <dbReference type="Proteomes" id="UP000696573"/>
    </source>
</evidence>
<dbReference type="Pfam" id="PF04108">
    <property type="entry name" value="ATG17_like"/>
    <property type="match status" value="1"/>
</dbReference>
<dbReference type="PANTHER" id="PTHR28005:SF1">
    <property type="entry name" value="AUTOPHAGY-RELATED PROTEIN 17"/>
    <property type="match status" value="1"/>
</dbReference>
<dbReference type="EMBL" id="CABFNQ020000511">
    <property type="protein sequence ID" value="CAH0017613.1"/>
    <property type="molecule type" value="Genomic_DNA"/>
</dbReference>
<evidence type="ECO:0000256" key="1">
    <source>
        <dbReference type="ARBA" id="ARBA00006259"/>
    </source>
</evidence>
<dbReference type="GO" id="GO:0000045">
    <property type="term" value="P:autophagosome assembly"/>
    <property type="evidence" value="ECO:0007669"/>
    <property type="project" value="TreeGrafter"/>
</dbReference>
<comment type="subcellular location">
    <subcellularLocation>
        <location evidence="6">Cytoplasm</location>
    </subcellularLocation>
    <subcellularLocation>
        <location evidence="6">Preautophagosomal structure membrane</location>
        <topology evidence="6">Peripheral membrane protein</topology>
    </subcellularLocation>
</comment>
<evidence type="ECO:0000256" key="7">
    <source>
        <dbReference type="SAM" id="MobiDB-lite"/>
    </source>
</evidence>
<sequence length="525" mass="58559">MATSPAASSRRSAASSAASLKRSNDSRHRQSSSSFSDAIPVDTLVNHLLAAKRSLSTISVVFRANELATNARNEHEDAAILAAQSRFLRRSILDQTAILARLRRSLQATYNWGTNDFKSLIHTMDEVDGSLGAMMSVLRAKKVQSSLRPLGEEPKTLLDFVDEESVHKLRDAMKKSIEELQVSLQQLIHSQMAHQDTNRLPSMQGVQQSFDGDLLRLDTDIRNLKTIISEASISPSGADSPDKPQVLMTERLDNLISYSAHMASNLASLTNHFDLCVTAIRTTEGAAALARRKAAETTQPQGPDGVSISGVIAEQESNVSDLEPKTARDRAEMLKVVVQDAGEVDDVVGEIHEGLRMMEQEYGDFQEQVAQTKKAYEGMMQAYIALGEIGERLTDYLTAEEDFKQRWEMEKEVVFSHLKEMHELKEFYGRYSGAYDGLVLEVERRRNVNERVEAIWRKAQENVNKIMETDQSARDTFYTDVGEYLPTDLWDDMQGPAIKWKVIRERADDAASMARKSPTGSARGG</sequence>
<feature type="compositionally biased region" description="Low complexity" evidence="7">
    <location>
        <begin position="1"/>
        <end position="19"/>
    </location>
</feature>
<proteinExistence type="inferred from homology"/>
<dbReference type="GO" id="GO:0060090">
    <property type="term" value="F:molecular adaptor activity"/>
    <property type="evidence" value="ECO:0007669"/>
    <property type="project" value="TreeGrafter"/>
</dbReference>
<comment type="caution">
    <text evidence="9">The sequence shown here is derived from an EMBL/GenBank/DDBJ whole genome shotgun (WGS) entry which is preliminary data.</text>
</comment>
<reference evidence="9" key="1">
    <citation type="submission" date="2021-10" db="EMBL/GenBank/DDBJ databases">
        <authorList>
            <person name="Piombo E."/>
        </authorList>
    </citation>
    <scope>NUCLEOTIDE SEQUENCE</scope>
</reference>
<evidence type="ECO:0000256" key="6">
    <source>
        <dbReference type="RuleBase" id="RU368080"/>
    </source>
</evidence>
<keyword evidence="5" id="KW-0472">Membrane</keyword>
<accession>A0A9N9V6H4</accession>
<dbReference type="Proteomes" id="UP000696573">
    <property type="component" value="Unassembled WGS sequence"/>
</dbReference>
<evidence type="ECO:0000256" key="3">
    <source>
        <dbReference type="ARBA" id="ARBA00022490"/>
    </source>
</evidence>
<dbReference type="GO" id="GO:0034727">
    <property type="term" value="P:piecemeal microautophagy of the nucleus"/>
    <property type="evidence" value="ECO:0007669"/>
    <property type="project" value="TreeGrafter"/>
</dbReference>
<keyword evidence="4 6" id="KW-0072">Autophagy</keyword>
<dbReference type="GO" id="GO:0000422">
    <property type="term" value="P:autophagy of mitochondrion"/>
    <property type="evidence" value="ECO:0007669"/>
    <property type="project" value="TreeGrafter"/>
</dbReference>
<dbReference type="PANTHER" id="PTHR28005">
    <property type="entry name" value="AUTOPHAGY-RELATED PROTEIN 17"/>
    <property type="match status" value="1"/>
</dbReference>
<dbReference type="GO" id="GO:1990316">
    <property type="term" value="C:Atg1/ULK1 kinase complex"/>
    <property type="evidence" value="ECO:0007669"/>
    <property type="project" value="TreeGrafter"/>
</dbReference>
<name>A0A9N9V6H4_9HYPO</name>
<dbReference type="GO" id="GO:0030295">
    <property type="term" value="F:protein kinase activator activity"/>
    <property type="evidence" value="ECO:0007669"/>
    <property type="project" value="TreeGrafter"/>
</dbReference>
<evidence type="ECO:0000256" key="4">
    <source>
        <dbReference type="ARBA" id="ARBA00023006"/>
    </source>
</evidence>
<evidence type="ECO:0000259" key="8">
    <source>
        <dbReference type="Pfam" id="PF04108"/>
    </source>
</evidence>